<name>D0NT99_PHYIT</name>
<evidence type="ECO:0000313" key="2">
    <source>
        <dbReference type="Proteomes" id="UP000006643"/>
    </source>
</evidence>
<evidence type="ECO:0000313" key="1">
    <source>
        <dbReference type="EMBL" id="EEY64850.1"/>
    </source>
</evidence>
<organism evidence="1 2">
    <name type="scientific">Phytophthora infestans (strain T30-4)</name>
    <name type="common">Potato late blight agent</name>
    <dbReference type="NCBI Taxonomy" id="403677"/>
    <lineage>
        <taxon>Eukaryota</taxon>
        <taxon>Sar</taxon>
        <taxon>Stramenopiles</taxon>
        <taxon>Oomycota</taxon>
        <taxon>Peronosporomycetes</taxon>
        <taxon>Peronosporales</taxon>
        <taxon>Peronosporaceae</taxon>
        <taxon>Phytophthora</taxon>
    </lineage>
</organism>
<keyword evidence="2" id="KW-1185">Reference proteome</keyword>
<dbReference type="HOGENOM" id="CLU_1263716_0_0_1"/>
<gene>
    <name evidence="1" type="ORF">PITG_16161</name>
</gene>
<dbReference type="AlphaFoldDB" id="D0NT99"/>
<dbReference type="GeneID" id="9465344"/>
<accession>D0NT99</accession>
<dbReference type="KEGG" id="pif:PITG_16161"/>
<proteinExistence type="predicted"/>
<dbReference type="InParanoid" id="D0NT99"/>
<protein>
    <submittedName>
        <fullName evidence="1">Uncharacterized protein</fullName>
    </submittedName>
</protein>
<reference evidence="2" key="1">
    <citation type="journal article" date="2009" name="Nature">
        <title>Genome sequence and analysis of the Irish potato famine pathogen Phytophthora infestans.</title>
        <authorList>
            <consortium name="The Broad Institute Genome Sequencing Platform"/>
            <person name="Haas B.J."/>
            <person name="Kamoun S."/>
            <person name="Zody M.C."/>
            <person name="Jiang R.H."/>
            <person name="Handsaker R.E."/>
            <person name="Cano L.M."/>
            <person name="Grabherr M."/>
            <person name="Kodira C.D."/>
            <person name="Raffaele S."/>
            <person name="Torto-Alalibo T."/>
            <person name="Bozkurt T.O."/>
            <person name="Ah-Fong A.M."/>
            <person name="Alvarado L."/>
            <person name="Anderson V.L."/>
            <person name="Armstrong M.R."/>
            <person name="Avrova A."/>
            <person name="Baxter L."/>
            <person name="Beynon J."/>
            <person name="Boevink P.C."/>
            <person name="Bollmann S.R."/>
            <person name="Bos J.I."/>
            <person name="Bulone V."/>
            <person name="Cai G."/>
            <person name="Cakir C."/>
            <person name="Carrington J.C."/>
            <person name="Chawner M."/>
            <person name="Conti L."/>
            <person name="Costanzo S."/>
            <person name="Ewan R."/>
            <person name="Fahlgren N."/>
            <person name="Fischbach M.A."/>
            <person name="Fugelstad J."/>
            <person name="Gilroy E.M."/>
            <person name="Gnerre S."/>
            <person name="Green P.J."/>
            <person name="Grenville-Briggs L.J."/>
            <person name="Griffith J."/>
            <person name="Grunwald N.J."/>
            <person name="Horn K."/>
            <person name="Horner N.R."/>
            <person name="Hu C.H."/>
            <person name="Huitema E."/>
            <person name="Jeong D.H."/>
            <person name="Jones A.M."/>
            <person name="Jones J.D."/>
            <person name="Jones R.W."/>
            <person name="Karlsson E.K."/>
            <person name="Kunjeti S.G."/>
            <person name="Lamour K."/>
            <person name="Liu Z."/>
            <person name="Ma L."/>
            <person name="Maclean D."/>
            <person name="Chibucos M.C."/>
            <person name="McDonald H."/>
            <person name="McWalters J."/>
            <person name="Meijer H.J."/>
            <person name="Morgan W."/>
            <person name="Morris P.F."/>
            <person name="Munro C.A."/>
            <person name="O'Neill K."/>
            <person name="Ospina-Giraldo M."/>
            <person name="Pinzon A."/>
            <person name="Pritchard L."/>
            <person name="Ramsahoye B."/>
            <person name="Ren Q."/>
            <person name="Restrepo S."/>
            <person name="Roy S."/>
            <person name="Sadanandom A."/>
            <person name="Savidor A."/>
            <person name="Schornack S."/>
            <person name="Schwartz D.C."/>
            <person name="Schumann U.D."/>
            <person name="Schwessinger B."/>
            <person name="Seyer L."/>
            <person name="Sharpe T."/>
            <person name="Silvar C."/>
            <person name="Song J."/>
            <person name="Studholme D.J."/>
            <person name="Sykes S."/>
            <person name="Thines M."/>
            <person name="van de Vondervoort P.J."/>
            <person name="Phuntumart V."/>
            <person name="Wawra S."/>
            <person name="Weide R."/>
            <person name="Win J."/>
            <person name="Young C."/>
            <person name="Zhou S."/>
            <person name="Fry W."/>
            <person name="Meyers B.C."/>
            <person name="van West P."/>
            <person name="Ristaino J."/>
            <person name="Govers F."/>
            <person name="Birch P.R."/>
            <person name="Whisson S.C."/>
            <person name="Judelson H.S."/>
            <person name="Nusbaum C."/>
        </authorList>
    </citation>
    <scope>NUCLEOTIDE SEQUENCE [LARGE SCALE GENOMIC DNA]</scope>
    <source>
        <strain evidence="2">T30-4</strain>
    </source>
</reference>
<dbReference type="Proteomes" id="UP000006643">
    <property type="component" value="Unassembled WGS sequence"/>
</dbReference>
<dbReference type="EMBL" id="DS028160">
    <property type="protein sequence ID" value="EEY64850.1"/>
    <property type="molecule type" value="Genomic_DNA"/>
</dbReference>
<sequence>MSRSDEGARHANRINTSTFYQLHVLVLRILVRRDPGPHAKPLSVSRTGTAEPGLLLPDSTLLEAHAKPSLSFCTRSRDINYSCQTPRLPRRTVRLVLTLTAYRRGGRTWRSSRPEPTSTYSPAGCPSFADTSFRAGAPYILRRVRDTCPALDRQSITYERKPTDEKLSCYPYVVTSTPFFPEATIGGTSSCAVVNTRIRVLAIVATSITTKIDKVSCPG</sequence>
<dbReference type="RefSeq" id="XP_002897580.1">
    <property type="nucleotide sequence ID" value="XM_002897534.1"/>
</dbReference>
<dbReference type="VEuPathDB" id="FungiDB:PITG_16161"/>